<dbReference type="InterPro" id="IPR000700">
    <property type="entry name" value="PAS-assoc_C"/>
</dbReference>
<evidence type="ECO:0000256" key="4">
    <source>
        <dbReference type="ARBA" id="ARBA00051114"/>
    </source>
</evidence>
<feature type="domain" description="PAC" evidence="8">
    <location>
        <begin position="210"/>
        <end position="261"/>
    </location>
</feature>
<evidence type="ECO:0000313" key="11">
    <source>
        <dbReference type="EMBL" id="PPK73786.1"/>
    </source>
</evidence>
<organism evidence="11 12">
    <name type="scientific">Methylobacter tundripaludum</name>
    <dbReference type="NCBI Taxonomy" id="173365"/>
    <lineage>
        <taxon>Bacteria</taxon>
        <taxon>Pseudomonadati</taxon>
        <taxon>Pseudomonadota</taxon>
        <taxon>Gammaproteobacteria</taxon>
        <taxon>Methylococcales</taxon>
        <taxon>Methylococcaceae</taxon>
        <taxon>Methylobacter</taxon>
    </lineage>
</organism>
<dbReference type="Gene3D" id="3.40.50.2300">
    <property type="match status" value="1"/>
</dbReference>
<dbReference type="NCBIfam" id="TIGR00229">
    <property type="entry name" value="sensory_box"/>
    <property type="match status" value="1"/>
</dbReference>
<dbReference type="EMBL" id="PTIY01000001">
    <property type="protein sequence ID" value="PPK73786.1"/>
    <property type="molecule type" value="Genomic_DNA"/>
</dbReference>
<evidence type="ECO:0000256" key="2">
    <source>
        <dbReference type="ARBA" id="ARBA00012282"/>
    </source>
</evidence>
<dbReference type="SUPFAM" id="SSF55073">
    <property type="entry name" value="Nucleotide cyclase"/>
    <property type="match status" value="1"/>
</dbReference>
<dbReference type="FunFam" id="3.20.20.450:FF:000001">
    <property type="entry name" value="Cyclic di-GMP phosphodiesterase yahA"/>
    <property type="match status" value="1"/>
</dbReference>
<dbReference type="EC" id="3.1.4.52" evidence="2"/>
<dbReference type="SUPFAM" id="SSF55785">
    <property type="entry name" value="PYP-like sensor domain (PAS domain)"/>
    <property type="match status" value="1"/>
</dbReference>
<evidence type="ECO:0000259" key="7">
    <source>
        <dbReference type="PROSITE" id="PS50112"/>
    </source>
</evidence>
<evidence type="ECO:0000259" key="9">
    <source>
        <dbReference type="PROSITE" id="PS50883"/>
    </source>
</evidence>
<dbReference type="Pfam" id="PF00072">
    <property type="entry name" value="Response_reg"/>
    <property type="match status" value="1"/>
</dbReference>
<dbReference type="PROSITE" id="PS50883">
    <property type="entry name" value="EAL"/>
    <property type="match status" value="1"/>
</dbReference>
<dbReference type="InterPro" id="IPR043128">
    <property type="entry name" value="Rev_trsase/Diguanyl_cyclase"/>
</dbReference>
<dbReference type="PANTHER" id="PTHR44757:SF2">
    <property type="entry name" value="BIOFILM ARCHITECTURE MAINTENANCE PROTEIN MBAA"/>
    <property type="match status" value="1"/>
</dbReference>
<dbReference type="CDD" id="cd00130">
    <property type="entry name" value="PAS"/>
    <property type="match status" value="1"/>
</dbReference>
<dbReference type="InterPro" id="IPR000014">
    <property type="entry name" value="PAS"/>
</dbReference>
<dbReference type="InterPro" id="IPR001789">
    <property type="entry name" value="Sig_transdc_resp-reg_receiver"/>
</dbReference>
<evidence type="ECO:0000256" key="3">
    <source>
        <dbReference type="ARBA" id="ARBA00022636"/>
    </source>
</evidence>
<dbReference type="Pfam" id="PF00990">
    <property type="entry name" value="GGDEF"/>
    <property type="match status" value="1"/>
</dbReference>
<dbReference type="FunFam" id="3.30.70.270:FF:000001">
    <property type="entry name" value="Diguanylate cyclase domain protein"/>
    <property type="match status" value="1"/>
</dbReference>
<dbReference type="InterPro" id="IPR035919">
    <property type="entry name" value="EAL_sf"/>
</dbReference>
<dbReference type="PROSITE" id="PS50110">
    <property type="entry name" value="RESPONSE_REGULATORY"/>
    <property type="match status" value="1"/>
</dbReference>
<dbReference type="Gene3D" id="3.30.450.20">
    <property type="entry name" value="PAS domain"/>
    <property type="match status" value="1"/>
</dbReference>
<evidence type="ECO:0000256" key="5">
    <source>
        <dbReference type="PROSITE-ProRule" id="PRU00169"/>
    </source>
</evidence>
<feature type="domain" description="EAL" evidence="9">
    <location>
        <begin position="437"/>
        <end position="691"/>
    </location>
</feature>
<keyword evidence="12" id="KW-1185">Reference proteome</keyword>
<accession>A0A2S6H8Q3</accession>
<dbReference type="SMART" id="SM00086">
    <property type="entry name" value="PAC"/>
    <property type="match status" value="1"/>
</dbReference>
<dbReference type="GO" id="GO:0071732">
    <property type="term" value="P:cellular response to nitric oxide"/>
    <property type="evidence" value="ECO:0007669"/>
    <property type="project" value="UniProtKB-ARBA"/>
</dbReference>
<evidence type="ECO:0000256" key="1">
    <source>
        <dbReference type="ARBA" id="ARBA00001946"/>
    </source>
</evidence>
<keyword evidence="3" id="KW-0973">c-di-GMP</keyword>
<gene>
    <name evidence="11" type="ORF">B0F88_101318</name>
</gene>
<comment type="catalytic activity">
    <reaction evidence="4">
        <text>3',3'-c-di-GMP + H2O = 5'-phosphoguanylyl(3'-&gt;5')guanosine + H(+)</text>
        <dbReference type="Rhea" id="RHEA:24902"/>
        <dbReference type="ChEBI" id="CHEBI:15377"/>
        <dbReference type="ChEBI" id="CHEBI:15378"/>
        <dbReference type="ChEBI" id="CHEBI:58754"/>
        <dbReference type="ChEBI" id="CHEBI:58805"/>
        <dbReference type="EC" id="3.1.4.52"/>
    </reaction>
    <physiologicalReaction direction="left-to-right" evidence="4">
        <dbReference type="Rhea" id="RHEA:24903"/>
    </physiologicalReaction>
</comment>
<dbReference type="InterPro" id="IPR011006">
    <property type="entry name" value="CheY-like_superfamily"/>
</dbReference>
<dbReference type="Gene3D" id="3.30.70.270">
    <property type="match status" value="1"/>
</dbReference>
<dbReference type="SMART" id="SM00267">
    <property type="entry name" value="GGDEF"/>
    <property type="match status" value="1"/>
</dbReference>
<dbReference type="SUPFAM" id="SSF52172">
    <property type="entry name" value="CheY-like"/>
    <property type="match status" value="1"/>
</dbReference>
<comment type="cofactor">
    <cofactor evidence="1">
        <name>Mg(2+)</name>
        <dbReference type="ChEBI" id="CHEBI:18420"/>
    </cofactor>
</comment>
<dbReference type="RefSeq" id="WP_258076522.1">
    <property type="nucleotide sequence ID" value="NZ_PTIY01000001.1"/>
</dbReference>
<dbReference type="PANTHER" id="PTHR44757">
    <property type="entry name" value="DIGUANYLATE CYCLASE DGCP"/>
    <property type="match status" value="1"/>
</dbReference>
<dbReference type="SUPFAM" id="SSF141868">
    <property type="entry name" value="EAL domain-like"/>
    <property type="match status" value="1"/>
</dbReference>
<dbReference type="Pfam" id="PF00563">
    <property type="entry name" value="EAL"/>
    <property type="match status" value="1"/>
</dbReference>
<dbReference type="CDD" id="cd01948">
    <property type="entry name" value="EAL"/>
    <property type="match status" value="1"/>
</dbReference>
<dbReference type="InterPro" id="IPR052155">
    <property type="entry name" value="Biofilm_reg_signaling"/>
</dbReference>
<keyword evidence="5" id="KW-0597">Phosphoprotein</keyword>
<dbReference type="PROSITE" id="PS50112">
    <property type="entry name" value="PAS"/>
    <property type="match status" value="1"/>
</dbReference>
<name>A0A2S6H8Q3_9GAMM</name>
<protein>
    <recommendedName>
        <fullName evidence="2">cyclic-guanylate-specific phosphodiesterase</fullName>
        <ecNumber evidence="2">3.1.4.52</ecNumber>
    </recommendedName>
</protein>
<evidence type="ECO:0000259" key="8">
    <source>
        <dbReference type="PROSITE" id="PS50113"/>
    </source>
</evidence>
<feature type="modified residue" description="4-aspartylphosphate" evidence="5">
    <location>
        <position position="55"/>
    </location>
</feature>
<dbReference type="SMART" id="SM00052">
    <property type="entry name" value="EAL"/>
    <property type="match status" value="1"/>
</dbReference>
<dbReference type="InterPro" id="IPR035965">
    <property type="entry name" value="PAS-like_dom_sf"/>
</dbReference>
<comment type="caution">
    <text evidence="11">The sequence shown here is derived from an EMBL/GenBank/DDBJ whole genome shotgun (WGS) entry which is preliminary data.</text>
</comment>
<evidence type="ECO:0000259" key="10">
    <source>
        <dbReference type="PROSITE" id="PS50887"/>
    </source>
</evidence>
<dbReference type="InterPro" id="IPR029787">
    <property type="entry name" value="Nucleotide_cyclase"/>
</dbReference>
<dbReference type="Pfam" id="PF13426">
    <property type="entry name" value="PAS_9"/>
    <property type="match status" value="1"/>
</dbReference>
<feature type="domain" description="Response regulatory" evidence="6">
    <location>
        <begin position="6"/>
        <end position="123"/>
    </location>
</feature>
<dbReference type="SMART" id="SM00448">
    <property type="entry name" value="REC"/>
    <property type="match status" value="1"/>
</dbReference>
<dbReference type="InterPro" id="IPR001610">
    <property type="entry name" value="PAC"/>
</dbReference>
<evidence type="ECO:0000313" key="12">
    <source>
        <dbReference type="Proteomes" id="UP000238071"/>
    </source>
</evidence>
<evidence type="ECO:0000259" key="6">
    <source>
        <dbReference type="PROSITE" id="PS50110"/>
    </source>
</evidence>
<dbReference type="AlphaFoldDB" id="A0A2S6H8Q3"/>
<dbReference type="Gene3D" id="3.20.20.450">
    <property type="entry name" value="EAL domain"/>
    <property type="match status" value="1"/>
</dbReference>
<dbReference type="NCBIfam" id="TIGR00254">
    <property type="entry name" value="GGDEF"/>
    <property type="match status" value="1"/>
</dbReference>
<sequence length="694" mass="77963">MTGKAKILIVDDNPNNRLAIRTILKGIDAELYEADNGFDALTMAIETEYALVLLDVQMPEMDGYEVCEQLRADARTADTPVIFLTAAYKENRDKMRGYSAGATDYLTKPLDDHILKAKVHVFLRLYWQYQQLQENNAALALAASVFESQQGIVISNADNIIVRVNKAFSEMTSYSAEEAIGKNPSILKSGRHDTDFYRAMWQSIHNLGAWQGEIWNRRKNGEIYPEWLSITPVKNNGVITHYIGTMTDITEYKSAEAQIHQLAFYDSLTGLPNRRLLLERLQHGIEMCVRDNKLMTVMMLDLDNFKPVNDSLGHLAGDELLQQVAGRLLDCLRTADMIARLGGDEFTVLLENITHADDAAHVAENIITALSKPFYLVLEHKEVRIGVSIGISVYGQHGTTPQLLMDHADAALYKAKDSGRNCFAYFSEDLTIAARSRIELESRLRGVIEREELLVYYQPQVDIATDKIIGAEALIRWQQPVEGFTSPGQFIGFAEETGLIDIIGAWILREACRQGRQWLDAGLPPLVLAVNVSPHQFRHSNIISLVADVLNDTRFPAHCLELELTESGLMDNQDKTRFILDNLRQLGVHIAIDDFGTGYSSLAYLKHFPITTLKIDKSFIDDIPYQQDDMAIASTIIAMGHILGFKILAEGVETPEQLAFLLEKGCDNYQGYIKSKPVPAHEFARLLRDQQRDG</sequence>
<dbReference type="InterPro" id="IPR000160">
    <property type="entry name" value="GGDEF_dom"/>
</dbReference>
<reference evidence="11 12" key="1">
    <citation type="submission" date="2018-02" db="EMBL/GenBank/DDBJ databases">
        <title>Subsurface microbial communities from deep shales in Ohio and West Virginia, USA.</title>
        <authorList>
            <person name="Wrighton K."/>
        </authorList>
    </citation>
    <scope>NUCLEOTIDE SEQUENCE [LARGE SCALE GENOMIC DNA]</scope>
    <source>
        <strain evidence="11 12">OWC-G53F</strain>
    </source>
</reference>
<dbReference type="PROSITE" id="PS50113">
    <property type="entry name" value="PAC"/>
    <property type="match status" value="1"/>
</dbReference>
<dbReference type="Proteomes" id="UP000238071">
    <property type="component" value="Unassembled WGS sequence"/>
</dbReference>
<proteinExistence type="predicted"/>
<dbReference type="InterPro" id="IPR001633">
    <property type="entry name" value="EAL_dom"/>
</dbReference>
<dbReference type="CDD" id="cd01949">
    <property type="entry name" value="GGDEF"/>
    <property type="match status" value="1"/>
</dbReference>
<feature type="domain" description="PAS" evidence="7">
    <location>
        <begin position="152"/>
        <end position="183"/>
    </location>
</feature>
<dbReference type="GO" id="GO:0071111">
    <property type="term" value="F:cyclic-guanylate-specific phosphodiesterase activity"/>
    <property type="evidence" value="ECO:0007669"/>
    <property type="project" value="UniProtKB-EC"/>
</dbReference>
<feature type="domain" description="GGDEF" evidence="10">
    <location>
        <begin position="293"/>
        <end position="428"/>
    </location>
</feature>
<dbReference type="GO" id="GO:0000160">
    <property type="term" value="P:phosphorelay signal transduction system"/>
    <property type="evidence" value="ECO:0007669"/>
    <property type="project" value="InterPro"/>
</dbReference>
<dbReference type="PROSITE" id="PS50887">
    <property type="entry name" value="GGDEF"/>
    <property type="match status" value="1"/>
</dbReference>